<dbReference type="Pfam" id="PF04191">
    <property type="entry name" value="PEMT"/>
    <property type="match status" value="1"/>
</dbReference>
<proteinExistence type="predicted"/>
<evidence type="ECO:0000313" key="6">
    <source>
        <dbReference type="EMBL" id="GAH96995.1"/>
    </source>
</evidence>
<dbReference type="EMBL" id="BARV01001506">
    <property type="protein sequence ID" value="GAH96995.1"/>
    <property type="molecule type" value="Genomic_DNA"/>
</dbReference>
<comment type="caution">
    <text evidence="6">The sequence shown here is derived from an EMBL/GenBank/DDBJ whole genome shotgun (WGS) entry which is preliminary data.</text>
</comment>
<accession>X1KTP8</accession>
<dbReference type="GO" id="GO:0012505">
    <property type="term" value="C:endomembrane system"/>
    <property type="evidence" value="ECO:0007669"/>
    <property type="project" value="UniProtKB-SubCell"/>
</dbReference>
<protein>
    <recommendedName>
        <fullName evidence="7">Steroid 5-alpha reductase C-terminal domain-containing protein</fullName>
    </recommendedName>
</protein>
<evidence type="ECO:0000256" key="3">
    <source>
        <dbReference type="ARBA" id="ARBA00022989"/>
    </source>
</evidence>
<keyword evidence="4 5" id="KW-0472">Membrane</keyword>
<dbReference type="AlphaFoldDB" id="X1KTP8"/>
<evidence type="ECO:0008006" key="7">
    <source>
        <dbReference type="Google" id="ProtNLM"/>
    </source>
</evidence>
<feature type="transmembrane region" description="Helical" evidence="5">
    <location>
        <begin position="12"/>
        <end position="32"/>
    </location>
</feature>
<keyword evidence="2 5" id="KW-0812">Transmembrane</keyword>
<evidence type="ECO:0000256" key="4">
    <source>
        <dbReference type="ARBA" id="ARBA00023136"/>
    </source>
</evidence>
<dbReference type="InterPro" id="IPR052527">
    <property type="entry name" value="Metal_cation-efflux_comp"/>
</dbReference>
<evidence type="ECO:0000256" key="2">
    <source>
        <dbReference type="ARBA" id="ARBA00022692"/>
    </source>
</evidence>
<reference evidence="6" key="1">
    <citation type="journal article" date="2014" name="Front. Microbiol.">
        <title>High frequency of phylogenetically diverse reductive dehalogenase-homologous genes in deep subseafloor sedimentary metagenomes.</title>
        <authorList>
            <person name="Kawai M."/>
            <person name="Futagami T."/>
            <person name="Toyoda A."/>
            <person name="Takaki Y."/>
            <person name="Nishi S."/>
            <person name="Hori S."/>
            <person name="Arai W."/>
            <person name="Tsubouchi T."/>
            <person name="Morono Y."/>
            <person name="Uchiyama I."/>
            <person name="Ito T."/>
            <person name="Fujiyama A."/>
            <person name="Inagaki F."/>
            <person name="Takami H."/>
        </authorList>
    </citation>
    <scope>NUCLEOTIDE SEQUENCE</scope>
    <source>
        <strain evidence="6">Expedition CK06-06</strain>
    </source>
</reference>
<keyword evidence="3 5" id="KW-1133">Transmembrane helix</keyword>
<dbReference type="Gene3D" id="1.20.120.1630">
    <property type="match status" value="1"/>
</dbReference>
<name>X1KTP8_9ZZZZ</name>
<evidence type="ECO:0000256" key="5">
    <source>
        <dbReference type="SAM" id="Phobius"/>
    </source>
</evidence>
<comment type="subcellular location">
    <subcellularLocation>
        <location evidence="1">Endomembrane system</location>
        <topology evidence="1">Multi-pass membrane protein</topology>
    </subcellularLocation>
</comment>
<dbReference type="InterPro" id="IPR007318">
    <property type="entry name" value="Phopholipid_MeTrfase"/>
</dbReference>
<feature type="transmembrane region" description="Helical" evidence="5">
    <location>
        <begin position="124"/>
        <end position="146"/>
    </location>
</feature>
<dbReference type="PANTHER" id="PTHR43847:SF1">
    <property type="entry name" value="BLL3993 PROTEIN"/>
    <property type="match status" value="1"/>
</dbReference>
<feature type="transmembrane region" description="Helical" evidence="5">
    <location>
        <begin position="80"/>
        <end position="103"/>
    </location>
</feature>
<gene>
    <name evidence="6" type="ORF">S06H3_04323</name>
</gene>
<evidence type="ECO:0000256" key="1">
    <source>
        <dbReference type="ARBA" id="ARBA00004127"/>
    </source>
</evidence>
<sequence>MSLIPAFEIGVWNTWILMVYILVHASLLSLLFKDAMKKREAPGDIPHTKLERSANIFRQAILILTFIYSIFLPLQLETAWFYAGLAVYLIGLITYTIVMVNWASPPPDEPVTRGLYGYSRHPQYLTQFLMFIGVGIASASWIFLLLEIVTMILINIVVIPEENFCLEKYGDAYREYINRTPRWIGIPK</sequence>
<organism evidence="6">
    <name type="scientific">marine sediment metagenome</name>
    <dbReference type="NCBI Taxonomy" id="412755"/>
    <lineage>
        <taxon>unclassified sequences</taxon>
        <taxon>metagenomes</taxon>
        <taxon>ecological metagenomes</taxon>
    </lineage>
</organism>
<feature type="transmembrane region" description="Helical" evidence="5">
    <location>
        <begin position="56"/>
        <end position="74"/>
    </location>
</feature>
<dbReference type="PANTHER" id="PTHR43847">
    <property type="entry name" value="BLL3993 PROTEIN"/>
    <property type="match status" value="1"/>
</dbReference>